<feature type="non-terminal residue" evidence="2">
    <location>
        <position position="1"/>
    </location>
</feature>
<evidence type="ECO:0000259" key="1">
    <source>
        <dbReference type="PROSITE" id="PS50234"/>
    </source>
</evidence>
<feature type="domain" description="VWFA" evidence="1">
    <location>
        <begin position="441"/>
        <end position="617"/>
    </location>
</feature>
<protein>
    <recommendedName>
        <fullName evidence="1">VWFA domain-containing protein</fullName>
    </recommendedName>
</protein>
<dbReference type="OrthoDB" id="687730at2759"/>
<dbReference type="PANTHER" id="PTHR10579">
    <property type="entry name" value="CALCIUM-ACTIVATED CHLORIDE CHANNEL REGULATOR"/>
    <property type="match status" value="1"/>
</dbReference>
<organism evidence="2">
    <name type="scientific">Oppiella nova</name>
    <dbReference type="NCBI Taxonomy" id="334625"/>
    <lineage>
        <taxon>Eukaryota</taxon>
        <taxon>Metazoa</taxon>
        <taxon>Ecdysozoa</taxon>
        <taxon>Arthropoda</taxon>
        <taxon>Chelicerata</taxon>
        <taxon>Arachnida</taxon>
        <taxon>Acari</taxon>
        <taxon>Acariformes</taxon>
        <taxon>Sarcoptiformes</taxon>
        <taxon>Oribatida</taxon>
        <taxon>Brachypylina</taxon>
        <taxon>Oppioidea</taxon>
        <taxon>Oppiidae</taxon>
        <taxon>Oppiella</taxon>
    </lineage>
</organism>
<dbReference type="PANTHER" id="PTHR10579:SF177">
    <property type="entry name" value="CALCIUM-ACTIVATED CHLORIDE CHANNEL REGULATOR 4-LIKE PROTEIN"/>
    <property type="match status" value="1"/>
</dbReference>
<dbReference type="Pfam" id="PF08434">
    <property type="entry name" value="CLCA"/>
    <property type="match status" value="1"/>
</dbReference>
<dbReference type="InterPro" id="IPR013642">
    <property type="entry name" value="CLCA_N"/>
</dbReference>
<dbReference type="AlphaFoldDB" id="A0A7R9MFA6"/>
<dbReference type="InterPro" id="IPR002035">
    <property type="entry name" value="VWF_A"/>
</dbReference>
<dbReference type="Proteomes" id="UP000728032">
    <property type="component" value="Unassembled WGS sequence"/>
</dbReference>
<dbReference type="PROSITE" id="PS50234">
    <property type="entry name" value="VWFA"/>
    <property type="match status" value="1"/>
</dbReference>
<dbReference type="Gene3D" id="3.40.50.410">
    <property type="entry name" value="von Willebrand factor, type A domain"/>
    <property type="match status" value="1"/>
</dbReference>
<dbReference type="InterPro" id="IPR036465">
    <property type="entry name" value="vWFA_dom_sf"/>
</dbReference>
<name>A0A7R9MFA6_9ACAR</name>
<dbReference type="CDD" id="cd00198">
    <property type="entry name" value="vWFA"/>
    <property type="match status" value="1"/>
</dbReference>
<sequence length="737" mass="82565">MQKLKNQTFIEIPKELGRNTTFTITSDDIRLLNITVTSPNGTVYSMTSDIVVYKPTEMKAQFNIRLATEGKWKVSFEKRQHETVIAYLSVTSESRVDEPIKVRAWMDTPFAGTGKPPTAVINAEVTKRYNYIICADVIAMVDRPKGQPIFIQLYDNGVVIAIHSDVKESDQLITNLEELLRKSSAFLYKATEGRARFVEFEVILPETWSKKDGYESIAGSHFLSSHIRIAPTDKVKSDEPYTYQPRGCGQPGEYIQLTDGFVNQLNGKTRDDFEYPEKHLIHEWAHYRYGVFDEYGIEGDSKYPSFYLENGTIYPTTCIKGIKGRQEDMDGNPCKIYSGGQVDSNCRFIPDKSDNSAVASIMFMPHIQSIEKFCLNNTNDTKLLHNNYAPNKHNIQCNYRSTAEVIEEHRDFKNQNPDTLSDGYSEPVIRLIRIDEDQSSRFVLVLDVSGSMRDFGRSALLHRAATRFVNDLIPDGMELGIIQFSTNATVLHPMITINETTRQSLAATIPKIPEGWTAIGKGLQLALEMLSEDEGGTRGATIILITDGEENQKEPTIEEIIPEVYKADIKVDSIAISTEADARLENISSNSGGKCFYMRDNDNATNTAMETAFMGFVSQQASEVGVWEVIIDKNYSYNRDIVVALTVTSDPKNPNNQPIRVNSYFGELEVRYPATALIYAEVMKGPNGIIGAKVLAIVERPDAEDVEVDLYDDGIGADISANDGIYTTAFTQFTQNG</sequence>
<gene>
    <name evidence="2" type="ORF">ONB1V03_LOCUS15750</name>
</gene>
<dbReference type="GO" id="GO:0032991">
    <property type="term" value="C:protein-containing complex"/>
    <property type="evidence" value="ECO:0007669"/>
    <property type="project" value="UniProtKB-ARBA"/>
</dbReference>
<accession>A0A7R9MFA6</accession>
<dbReference type="EMBL" id="OC931499">
    <property type="protein sequence ID" value="CAD7659154.1"/>
    <property type="molecule type" value="Genomic_DNA"/>
</dbReference>
<dbReference type="SUPFAM" id="SSF53300">
    <property type="entry name" value="vWA-like"/>
    <property type="match status" value="1"/>
</dbReference>
<dbReference type="Pfam" id="PF00092">
    <property type="entry name" value="VWA"/>
    <property type="match status" value="1"/>
</dbReference>
<dbReference type="SMART" id="SM00327">
    <property type="entry name" value="VWA"/>
    <property type="match status" value="1"/>
</dbReference>
<dbReference type="NCBIfam" id="NF041940">
    <property type="entry name" value="choice_anch_X"/>
    <property type="match status" value="1"/>
</dbReference>
<proteinExistence type="predicted"/>
<dbReference type="InterPro" id="IPR051266">
    <property type="entry name" value="CLCR"/>
</dbReference>
<keyword evidence="3" id="KW-1185">Reference proteome</keyword>
<reference evidence="2" key="1">
    <citation type="submission" date="2020-11" db="EMBL/GenBank/DDBJ databases">
        <authorList>
            <person name="Tran Van P."/>
        </authorList>
    </citation>
    <scope>NUCLEOTIDE SEQUENCE</scope>
</reference>
<dbReference type="EMBL" id="CAJPVJ010016674">
    <property type="protein sequence ID" value="CAG2176316.1"/>
    <property type="molecule type" value="Genomic_DNA"/>
</dbReference>
<evidence type="ECO:0000313" key="3">
    <source>
        <dbReference type="Proteomes" id="UP000728032"/>
    </source>
</evidence>
<evidence type="ECO:0000313" key="2">
    <source>
        <dbReference type="EMBL" id="CAD7659154.1"/>
    </source>
</evidence>